<keyword evidence="4" id="KW-1185">Reference proteome</keyword>
<dbReference type="GO" id="GO:0008270">
    <property type="term" value="F:zinc ion binding"/>
    <property type="evidence" value="ECO:0007669"/>
    <property type="project" value="UniProtKB-KW"/>
</dbReference>
<sequence>MNQEQFIMQQVKFRVNAKPKISKLILNDAQKEELTNLFNFQPNPSDLSKEIFTTKIWTESEEDQKEAKEYLSFQGLWPPYVSFPTSRWKTRWSDKKNGATLYQCSCGSDMESARKTDVEKQRKLRQMYDFVGCLAFIRVEKNVNNGKYRRVHGYMEHTEACHRALPKKDTPTLRVNCEIRDMTELLVRANTSIKDIISWNQHFIRKKLSGRTTLKEQHFLVTIYDIKDARRWIKTEKQWPINVNRSVDYNLECYFGEGAQDPDLSNSVIYFEKRKHRHDHICLVLATQDQISLAWQYGHEKCIILDDSFETGNKKLLLYVIMVVDKQNKGIPVGYLLYSRPNNFYMMEANDHKYTILKKLLIEYKKRLNVNGNSQEFTPRVAIIGDFRERIVVSEIWNGIDLLYSPHKVRQCWETKADEFLSMRDCNEAIECRQALRNELTNLFNVLERASENEMRVQIQEMERRATERHAEAFNNKADTMILSLYNGQCEFLKYLRANWINDIEMWSFSNRSRAADKIGVDINTWLSDYREGFQIQFNSNRMLRFQQKGHLLRLDVLSLLLLKFITPICDLQRKLWNYIETFLKNEKPALDAVLQGEELEEGQWKHLLEQHINTIAFEEHDPRTSQDASHLLQKNPSVEYNGESLYVIIETDKLNPETCRDNDEMSSYSVCLKPIISCHCFHFLVRGGSCAHIMAAVHYVNWLRQQPESCRFNINLRHWTIPFIKLPSRKEALLTLQRQIQRKMFRIPPSNDMYDSESENESESIDSIEFYITSYPDFNNWVSSSGQLGQLPENNESMSSTQTWNNMLSFATNKLLTNFDDFSTIGSKLSQNQTTVPTGVKNSLKTLNSELVTKLKVISESEQTKDLINTLKQIQHAIMTDSSGDNMNNSEATNNNSMV</sequence>
<reference evidence="3 4" key="1">
    <citation type="journal article" date="2019" name="Environ. Microbiol.">
        <title>At the nexus of three kingdoms: the genome of the mycorrhizal fungus Gigaspora margarita provides insights into plant, endobacterial and fungal interactions.</title>
        <authorList>
            <person name="Venice F."/>
            <person name="Ghignone S."/>
            <person name="Salvioli di Fossalunga A."/>
            <person name="Amselem J."/>
            <person name="Novero M."/>
            <person name="Xianan X."/>
            <person name="Sedzielewska Toro K."/>
            <person name="Morin E."/>
            <person name="Lipzen A."/>
            <person name="Grigoriev I.V."/>
            <person name="Henrissat B."/>
            <person name="Martin F.M."/>
            <person name="Bonfante P."/>
        </authorList>
    </citation>
    <scope>NUCLEOTIDE SEQUENCE [LARGE SCALE GENOMIC DNA]</scope>
    <source>
        <strain evidence="3 4">BEG34</strain>
    </source>
</reference>
<evidence type="ECO:0000259" key="2">
    <source>
        <dbReference type="PROSITE" id="PS50966"/>
    </source>
</evidence>
<keyword evidence="3" id="KW-0762">Sugar transport</keyword>
<dbReference type="AlphaFoldDB" id="A0A8H3X253"/>
<evidence type="ECO:0000313" key="3">
    <source>
        <dbReference type="EMBL" id="KAF0386548.1"/>
    </source>
</evidence>
<protein>
    <submittedName>
        <fullName evidence="3">Sugar transporter</fullName>
    </submittedName>
</protein>
<feature type="domain" description="SWIM-type" evidence="2">
    <location>
        <begin position="669"/>
        <end position="702"/>
    </location>
</feature>
<keyword evidence="1" id="KW-0863">Zinc-finger</keyword>
<accession>A0A8H3X253</accession>
<keyword evidence="3" id="KW-0813">Transport</keyword>
<evidence type="ECO:0000256" key="1">
    <source>
        <dbReference type="PROSITE-ProRule" id="PRU00325"/>
    </source>
</evidence>
<dbReference type="OrthoDB" id="2422225at2759"/>
<dbReference type="EMBL" id="WTPW01002327">
    <property type="protein sequence ID" value="KAF0386548.1"/>
    <property type="molecule type" value="Genomic_DNA"/>
</dbReference>
<proteinExistence type="predicted"/>
<keyword evidence="1" id="KW-0862">Zinc</keyword>
<dbReference type="Proteomes" id="UP000439903">
    <property type="component" value="Unassembled WGS sequence"/>
</dbReference>
<keyword evidence="1" id="KW-0479">Metal-binding</keyword>
<evidence type="ECO:0000313" key="4">
    <source>
        <dbReference type="Proteomes" id="UP000439903"/>
    </source>
</evidence>
<comment type="caution">
    <text evidence="3">The sequence shown here is derived from an EMBL/GenBank/DDBJ whole genome shotgun (WGS) entry which is preliminary data.</text>
</comment>
<organism evidence="3 4">
    <name type="scientific">Gigaspora margarita</name>
    <dbReference type="NCBI Taxonomy" id="4874"/>
    <lineage>
        <taxon>Eukaryota</taxon>
        <taxon>Fungi</taxon>
        <taxon>Fungi incertae sedis</taxon>
        <taxon>Mucoromycota</taxon>
        <taxon>Glomeromycotina</taxon>
        <taxon>Glomeromycetes</taxon>
        <taxon>Diversisporales</taxon>
        <taxon>Gigasporaceae</taxon>
        <taxon>Gigaspora</taxon>
    </lineage>
</organism>
<gene>
    <name evidence="3" type="ORF">F8M41_011367</name>
</gene>
<dbReference type="PROSITE" id="PS50966">
    <property type="entry name" value="ZF_SWIM"/>
    <property type="match status" value="1"/>
</dbReference>
<name>A0A8H3X253_GIGMA</name>
<dbReference type="InterPro" id="IPR007527">
    <property type="entry name" value="Znf_SWIM"/>
</dbReference>